<evidence type="ECO:0000313" key="4">
    <source>
        <dbReference type="Proteomes" id="UP000800200"/>
    </source>
</evidence>
<proteinExistence type="predicted"/>
<keyword evidence="2" id="KW-0732">Signal</keyword>
<gene>
    <name evidence="3" type="ORF">K469DRAFT_707239</name>
</gene>
<organism evidence="3 4">
    <name type="scientific">Zopfia rhizophila CBS 207.26</name>
    <dbReference type="NCBI Taxonomy" id="1314779"/>
    <lineage>
        <taxon>Eukaryota</taxon>
        <taxon>Fungi</taxon>
        <taxon>Dikarya</taxon>
        <taxon>Ascomycota</taxon>
        <taxon>Pezizomycotina</taxon>
        <taxon>Dothideomycetes</taxon>
        <taxon>Dothideomycetes incertae sedis</taxon>
        <taxon>Zopfiaceae</taxon>
        <taxon>Zopfia</taxon>
    </lineage>
</organism>
<feature type="compositionally biased region" description="Low complexity" evidence="1">
    <location>
        <begin position="69"/>
        <end position="186"/>
    </location>
</feature>
<dbReference type="EMBL" id="ML994631">
    <property type="protein sequence ID" value="KAF2186066.1"/>
    <property type="molecule type" value="Genomic_DNA"/>
</dbReference>
<dbReference type="Proteomes" id="UP000800200">
    <property type="component" value="Unassembled WGS sequence"/>
</dbReference>
<evidence type="ECO:0000256" key="2">
    <source>
        <dbReference type="SAM" id="SignalP"/>
    </source>
</evidence>
<reference evidence="3" key="1">
    <citation type="journal article" date="2020" name="Stud. Mycol.">
        <title>101 Dothideomycetes genomes: a test case for predicting lifestyles and emergence of pathogens.</title>
        <authorList>
            <person name="Haridas S."/>
            <person name="Albert R."/>
            <person name="Binder M."/>
            <person name="Bloem J."/>
            <person name="Labutti K."/>
            <person name="Salamov A."/>
            <person name="Andreopoulos B."/>
            <person name="Baker S."/>
            <person name="Barry K."/>
            <person name="Bills G."/>
            <person name="Bluhm B."/>
            <person name="Cannon C."/>
            <person name="Castanera R."/>
            <person name="Culley D."/>
            <person name="Daum C."/>
            <person name="Ezra D."/>
            <person name="Gonzalez J."/>
            <person name="Henrissat B."/>
            <person name="Kuo A."/>
            <person name="Liang C."/>
            <person name="Lipzen A."/>
            <person name="Lutzoni F."/>
            <person name="Magnuson J."/>
            <person name="Mondo S."/>
            <person name="Nolan M."/>
            <person name="Ohm R."/>
            <person name="Pangilinan J."/>
            <person name="Park H.-J."/>
            <person name="Ramirez L."/>
            <person name="Alfaro M."/>
            <person name="Sun H."/>
            <person name="Tritt A."/>
            <person name="Yoshinaga Y."/>
            <person name="Zwiers L.-H."/>
            <person name="Turgeon B."/>
            <person name="Goodwin S."/>
            <person name="Spatafora J."/>
            <person name="Crous P."/>
            <person name="Grigoriev I."/>
        </authorList>
    </citation>
    <scope>NUCLEOTIDE SEQUENCE</scope>
    <source>
        <strain evidence="3">CBS 207.26</strain>
    </source>
</reference>
<evidence type="ECO:0000313" key="3">
    <source>
        <dbReference type="EMBL" id="KAF2186066.1"/>
    </source>
</evidence>
<dbReference type="OrthoDB" id="3942182at2759"/>
<protein>
    <submittedName>
        <fullName evidence="3">Uncharacterized protein</fullName>
    </submittedName>
</protein>
<feature type="chain" id="PRO_5025693273" evidence="2">
    <location>
        <begin position="20"/>
        <end position="559"/>
    </location>
</feature>
<feature type="signal peptide" evidence="2">
    <location>
        <begin position="1"/>
        <end position="19"/>
    </location>
</feature>
<feature type="compositionally biased region" description="Pro residues" evidence="1">
    <location>
        <begin position="46"/>
        <end position="68"/>
    </location>
</feature>
<feature type="region of interest" description="Disordered" evidence="1">
    <location>
        <begin position="14"/>
        <end position="186"/>
    </location>
</feature>
<sequence>MRIDILVTFALAGIVAAKGSKPPKSQKPDPPKSSKAPDPPKSSKAPEPPKTSAPPPPPPSSKAAPPPSSSAKRSSTIVVVTSSSKSSAAPSSSSNAASSKASSSAASSSKASASSSVASSSVSASSSASATRSASGSVSATGSASATGSVSSTRSASSDTASITATTSVSSTGSSTSSSVSSTASSDSCFVKDYKPRYDPGPKEDPVEQKRSIAGRIEIERRANERAPEKFGSCDITAKLGSKLTLRGNPNVNAVLNNAKSSGGGKDTSLAAIPRWYNIKDACNANPAFEKVGDGNPTDLNSKIDMVTPRGSAIKVPKYNVDHVWELALMVRYFESFLPGGASTSNELECKDFEASFFIDGKKKEEQPIQELYALMPQARAQANKGEDTQEFAGIGYQLNGKKARILTPDSLGRKEHMDTMQNVKDKIDGVRAVSIAMAVLNDGEVVKLFDRAQARLHKYLVSVDDRIAKDSIALKKADFKYADKFVEFMKKFLDERSDETWKWVDKMMNDIDSDIKKMRESSAAEKKRKDDHKAWYDILKKSSYTKKAHYDIKWNPSA</sequence>
<dbReference type="AlphaFoldDB" id="A0A6A6E894"/>
<name>A0A6A6E894_9PEZI</name>
<keyword evidence="4" id="KW-1185">Reference proteome</keyword>
<evidence type="ECO:0000256" key="1">
    <source>
        <dbReference type="SAM" id="MobiDB-lite"/>
    </source>
</evidence>
<accession>A0A6A6E894</accession>